<keyword evidence="5" id="KW-0378">Hydrolase</keyword>
<dbReference type="Gene3D" id="2.115.10.20">
    <property type="entry name" value="Glycosyl hydrolase domain, family 43"/>
    <property type="match status" value="1"/>
</dbReference>
<evidence type="ECO:0000256" key="2">
    <source>
        <dbReference type="ARBA" id="ARBA00022679"/>
    </source>
</evidence>
<feature type="signal peptide" evidence="4">
    <location>
        <begin position="1"/>
        <end position="23"/>
    </location>
</feature>
<dbReference type="GO" id="GO:0016757">
    <property type="term" value="F:glycosyltransferase activity"/>
    <property type="evidence" value="ECO:0007669"/>
    <property type="project" value="UniProtKB-KW"/>
</dbReference>
<dbReference type="InterPro" id="IPR007184">
    <property type="entry name" value="Mannoside_phosphorylase"/>
</dbReference>
<dbReference type="GO" id="GO:0016787">
    <property type="term" value="F:hydrolase activity"/>
    <property type="evidence" value="ECO:0007669"/>
    <property type="project" value="UniProtKB-KW"/>
</dbReference>
<keyword evidence="6" id="KW-1185">Reference proteome</keyword>
<dbReference type="Proteomes" id="UP000199705">
    <property type="component" value="Unassembled WGS sequence"/>
</dbReference>
<evidence type="ECO:0000313" key="5">
    <source>
        <dbReference type="EMBL" id="SDH21708.1"/>
    </source>
</evidence>
<name>A0A1G8AL92_9SPHI</name>
<reference evidence="6" key="1">
    <citation type="submission" date="2016-10" db="EMBL/GenBank/DDBJ databases">
        <authorList>
            <person name="Varghese N."/>
            <person name="Submissions S."/>
        </authorList>
    </citation>
    <scope>NUCLEOTIDE SEQUENCE [LARGE SCALE GENOMIC DNA]</scope>
    <source>
        <strain evidence="6">Gh-67</strain>
    </source>
</reference>
<gene>
    <name evidence="5" type="ORF">SAMN05192573_107235</name>
</gene>
<dbReference type="EMBL" id="FNCG01000007">
    <property type="protein sequence ID" value="SDH21708.1"/>
    <property type="molecule type" value="Genomic_DNA"/>
</dbReference>
<keyword evidence="2" id="KW-0808">Transferase</keyword>
<dbReference type="RefSeq" id="WP_091169025.1">
    <property type="nucleotide sequence ID" value="NZ_FNCG01000007.1"/>
</dbReference>
<proteinExistence type="inferred from homology"/>
<evidence type="ECO:0000256" key="1">
    <source>
        <dbReference type="ARBA" id="ARBA00022676"/>
    </source>
</evidence>
<dbReference type="STRING" id="551996.SAMN05192573_107235"/>
<accession>A0A1G8AL92</accession>
<dbReference type="Pfam" id="PF04041">
    <property type="entry name" value="Glyco_hydro_130"/>
    <property type="match status" value="1"/>
</dbReference>
<evidence type="ECO:0000256" key="4">
    <source>
        <dbReference type="SAM" id="SignalP"/>
    </source>
</evidence>
<dbReference type="InterPro" id="IPR023296">
    <property type="entry name" value="Glyco_hydro_beta-prop_sf"/>
</dbReference>
<dbReference type="PIRSF" id="PIRSF016202">
    <property type="entry name" value="PH1107"/>
    <property type="match status" value="1"/>
</dbReference>
<organism evidence="5 6">
    <name type="scientific">Mucilaginibacter gossypii</name>
    <dbReference type="NCBI Taxonomy" id="551996"/>
    <lineage>
        <taxon>Bacteria</taxon>
        <taxon>Pseudomonadati</taxon>
        <taxon>Bacteroidota</taxon>
        <taxon>Sphingobacteriia</taxon>
        <taxon>Sphingobacteriales</taxon>
        <taxon>Sphingobacteriaceae</taxon>
        <taxon>Mucilaginibacter</taxon>
    </lineage>
</organism>
<keyword evidence="4" id="KW-0732">Signal</keyword>
<dbReference type="PANTHER" id="PTHR34106:SF5">
    <property type="entry name" value="GLYCOSIDASE"/>
    <property type="match status" value="1"/>
</dbReference>
<dbReference type="CDD" id="cd18610">
    <property type="entry name" value="GH130_BT3780-like"/>
    <property type="match status" value="1"/>
</dbReference>
<protein>
    <submittedName>
        <fullName evidence="5">Predicted glycosyl hydrolase, GH43/DUF377 family</fullName>
    </submittedName>
</protein>
<dbReference type="SUPFAM" id="SSF75005">
    <property type="entry name" value="Arabinanase/levansucrase/invertase"/>
    <property type="match status" value="1"/>
</dbReference>
<evidence type="ECO:0000256" key="3">
    <source>
        <dbReference type="ARBA" id="ARBA00024356"/>
    </source>
</evidence>
<comment type="similarity">
    <text evidence="3">Belongs to the glycosyl hydrolase 130 family.</text>
</comment>
<keyword evidence="1" id="KW-0328">Glycosyltransferase</keyword>
<feature type="chain" id="PRO_5011614950" evidence="4">
    <location>
        <begin position="24"/>
        <end position="387"/>
    </location>
</feature>
<dbReference type="AlphaFoldDB" id="A0A1G8AL92"/>
<dbReference type="PANTHER" id="PTHR34106">
    <property type="entry name" value="GLYCOSIDASE"/>
    <property type="match status" value="1"/>
</dbReference>
<sequence>MNKLLLRLMGAFACLLVFNGSYAQSMSQQQLPAWAFGGFVRPQHINPIISPDTVATFYDPMLHKKVKWEANYTFNPAATVKDGKIVVLYRSEDLTGVEIGTRTSRIGYAESKDGLALKRNSKPVMFPGKDSQQEFEWPGGCEDPRVAVTAGGTYVMFYTQWNRKVPRLGVATSKDLITWVKHGPIFRKAYGGKFFNIPHKSASILTKLEGGKQVIAKINGKYWMYWGELHVFAATSTNLKDWDPVVDNKGELKQLISPRKGYFDSDLTECGPPAIVTPKGIILFYNGKNHPGDGGDKRFNGNSYCAGQVMFSNADPTKAIARLDVPFLRPMEPFEKSGQYVNGTVFIEGLVYFRKKWLLYYGCADSKVGVAVFDPAHPSPPDPIPAL</sequence>
<evidence type="ECO:0000313" key="6">
    <source>
        <dbReference type="Proteomes" id="UP000199705"/>
    </source>
</evidence>